<evidence type="ECO:0000313" key="2">
    <source>
        <dbReference type="EMBL" id="ONH68373.1"/>
    </source>
</evidence>
<dbReference type="EMBL" id="MPUK01000003">
    <property type="protein sequence ID" value="ONH68373.1"/>
    <property type="molecule type" value="Genomic_DNA"/>
</dbReference>
<comment type="caution">
    <text evidence="2">The sequence shown here is derived from an EMBL/GenBank/DDBJ whole genome shotgun (WGS) entry which is preliminary data.</text>
</comment>
<gene>
    <name evidence="2" type="ORF">BON22_1753</name>
</gene>
<dbReference type="VEuPathDB" id="FungiDB:BON22_1753"/>
<name>A0A1V2L950_CYBFA</name>
<protein>
    <submittedName>
        <fullName evidence="2">Protein GIS3</fullName>
    </submittedName>
</protein>
<keyword evidence="1" id="KW-0812">Transmembrane</keyword>
<evidence type="ECO:0000313" key="3">
    <source>
        <dbReference type="Proteomes" id="UP000189513"/>
    </source>
</evidence>
<dbReference type="AlphaFoldDB" id="A0A1V2L950"/>
<dbReference type="OMA" id="MESCESH"/>
<dbReference type="Proteomes" id="UP000189513">
    <property type="component" value="Unassembled WGS sequence"/>
</dbReference>
<reference evidence="3" key="1">
    <citation type="journal article" date="2017" name="Genome Announc.">
        <title>Genome sequences of Cyberlindnera fabianii 65, Pichia kudriavzevii 129, and Saccharomyces cerevisiae 131 isolated from fermented masau fruits in Zimbabwe.</title>
        <authorList>
            <person name="van Rijswijck I.M.H."/>
            <person name="Derks M.F.L."/>
            <person name="Abee T."/>
            <person name="de Ridder D."/>
            <person name="Smid E.J."/>
        </authorList>
    </citation>
    <scope>NUCLEOTIDE SEQUENCE [LARGE SCALE GENOMIC DNA]</scope>
    <source>
        <strain evidence="3">65</strain>
    </source>
</reference>
<organism evidence="2 3">
    <name type="scientific">Cyberlindnera fabianii</name>
    <name type="common">Yeast</name>
    <name type="synonym">Hansenula fabianii</name>
    <dbReference type="NCBI Taxonomy" id="36022"/>
    <lineage>
        <taxon>Eukaryota</taxon>
        <taxon>Fungi</taxon>
        <taxon>Dikarya</taxon>
        <taxon>Ascomycota</taxon>
        <taxon>Saccharomycotina</taxon>
        <taxon>Saccharomycetes</taxon>
        <taxon>Phaffomycetales</taxon>
        <taxon>Phaffomycetaceae</taxon>
        <taxon>Cyberlindnera</taxon>
    </lineage>
</organism>
<proteinExistence type="predicted"/>
<keyword evidence="1" id="KW-0472">Membrane</keyword>
<keyword evidence="3" id="KW-1185">Reference proteome</keyword>
<accession>A0A1V2L950</accession>
<sequence length="320" mass="37137">MAITQPALAIPIPRHHNAPHKQLSTTPSLQSVLDQKRLSINQSLRLSLFTFFSTNICSFIAFYGLLLTHVPHKHPLDESQTNYLSDIDNDFFNDSTMLELVEPLPSDYTCPQDPLSTKAITKKQSFVSQLSNSLRNFTTSTKKQNNELVFDIQPRLTDDRLPIHVAYIYRNREPRVNSQFLRLYSHEAASRRKGLLLQTDPIEEELYMPHPSHYHGTEREFALLVRHRLWNCVVLPPRQDAPMDPTTHNDEYVFDDEIHDKEEMTLVDTQRQVKPWITLEDETEKNTTLGPRGILDKGVQFTVKGWCNTRWMPSRDTQTN</sequence>
<evidence type="ECO:0000256" key="1">
    <source>
        <dbReference type="SAM" id="Phobius"/>
    </source>
</evidence>
<feature type="transmembrane region" description="Helical" evidence="1">
    <location>
        <begin position="46"/>
        <end position="66"/>
    </location>
</feature>
<keyword evidence="1" id="KW-1133">Transmembrane helix</keyword>